<evidence type="ECO:0000313" key="2">
    <source>
        <dbReference type="Proteomes" id="UP000290572"/>
    </source>
</evidence>
<gene>
    <name evidence="1" type="ORF">ROHU_018230</name>
</gene>
<organism evidence="1 2">
    <name type="scientific">Labeo rohita</name>
    <name type="common">Indian major carp</name>
    <name type="synonym">Cyprinus rohita</name>
    <dbReference type="NCBI Taxonomy" id="84645"/>
    <lineage>
        <taxon>Eukaryota</taxon>
        <taxon>Metazoa</taxon>
        <taxon>Chordata</taxon>
        <taxon>Craniata</taxon>
        <taxon>Vertebrata</taxon>
        <taxon>Euteleostomi</taxon>
        <taxon>Actinopterygii</taxon>
        <taxon>Neopterygii</taxon>
        <taxon>Teleostei</taxon>
        <taxon>Ostariophysi</taxon>
        <taxon>Cypriniformes</taxon>
        <taxon>Cyprinidae</taxon>
        <taxon>Labeoninae</taxon>
        <taxon>Labeonini</taxon>
        <taxon>Labeo</taxon>
    </lineage>
</organism>
<keyword evidence="2" id="KW-1185">Reference proteome</keyword>
<evidence type="ECO:0000313" key="1">
    <source>
        <dbReference type="EMBL" id="RXN29644.1"/>
    </source>
</evidence>
<dbReference type="EMBL" id="QBIY01011748">
    <property type="protein sequence ID" value="RXN29644.1"/>
    <property type="molecule type" value="Genomic_DNA"/>
</dbReference>
<dbReference type="Proteomes" id="UP000290572">
    <property type="component" value="Unassembled WGS sequence"/>
</dbReference>
<proteinExistence type="predicted"/>
<accession>A0A498NCE5</accession>
<comment type="caution">
    <text evidence="1">The sequence shown here is derived from an EMBL/GenBank/DDBJ whole genome shotgun (WGS) entry which is preliminary data.</text>
</comment>
<sequence length="77" mass="8355">METLADAFAEALNTDTRLSFRSWISEMCQQAFNNAVRLASQTHRLSPCGGAEVTDACDRLTVPARVCYGSQSSPQTA</sequence>
<protein>
    <submittedName>
        <fullName evidence="1">Uncharacterized protein</fullName>
    </submittedName>
</protein>
<name>A0A498NCE5_LABRO</name>
<dbReference type="AlphaFoldDB" id="A0A498NCE5"/>
<reference evidence="1 2" key="1">
    <citation type="submission" date="2018-03" db="EMBL/GenBank/DDBJ databases">
        <title>Draft genome sequence of Rohu Carp (Labeo rohita).</title>
        <authorList>
            <person name="Das P."/>
            <person name="Kushwaha B."/>
            <person name="Joshi C.G."/>
            <person name="Kumar D."/>
            <person name="Nagpure N.S."/>
            <person name="Sahoo L."/>
            <person name="Das S.P."/>
            <person name="Bit A."/>
            <person name="Patnaik S."/>
            <person name="Meher P.K."/>
            <person name="Jayasankar P."/>
            <person name="Koringa P.G."/>
            <person name="Patel N.V."/>
            <person name="Hinsu A.T."/>
            <person name="Kumar R."/>
            <person name="Pandey M."/>
            <person name="Agarwal S."/>
            <person name="Srivastava S."/>
            <person name="Singh M."/>
            <person name="Iquebal M.A."/>
            <person name="Jaiswal S."/>
            <person name="Angadi U.B."/>
            <person name="Kumar N."/>
            <person name="Raza M."/>
            <person name="Shah T.M."/>
            <person name="Rai A."/>
            <person name="Jena J.K."/>
        </authorList>
    </citation>
    <scope>NUCLEOTIDE SEQUENCE [LARGE SCALE GENOMIC DNA]</scope>
    <source>
        <strain evidence="1">DASCIFA01</strain>
        <tissue evidence="1">Testis</tissue>
    </source>
</reference>